<comment type="caution">
    <text evidence="2">The sequence shown here is derived from an EMBL/GenBank/DDBJ whole genome shotgun (WGS) entry which is preliminary data.</text>
</comment>
<evidence type="ECO:0000256" key="1">
    <source>
        <dbReference type="SAM" id="MobiDB-lite"/>
    </source>
</evidence>
<feature type="region of interest" description="Disordered" evidence="1">
    <location>
        <begin position="216"/>
        <end position="263"/>
    </location>
</feature>
<dbReference type="EMBL" id="ACOU01000002">
    <property type="protein sequence ID" value="EKX74287.1"/>
    <property type="molecule type" value="Genomic_DNA"/>
</dbReference>
<dbReference type="AlphaFoldDB" id="L1LFU7"/>
<keyword evidence="3" id="KW-1185">Reference proteome</keyword>
<reference evidence="2 3" key="1">
    <citation type="journal article" date="2012" name="BMC Genomics">
        <title>Comparative genomic analysis and phylogenetic position of Theileria equi.</title>
        <authorList>
            <person name="Kappmeyer L.S."/>
            <person name="Thiagarajan M."/>
            <person name="Herndon D.R."/>
            <person name="Ramsay J.D."/>
            <person name="Caler E."/>
            <person name="Djikeng A."/>
            <person name="Gillespie J.J."/>
            <person name="Lau A.O."/>
            <person name="Roalson E.H."/>
            <person name="Silva J.C."/>
            <person name="Silva M.G."/>
            <person name="Suarez C.E."/>
            <person name="Ueti M.W."/>
            <person name="Nene V.M."/>
            <person name="Mealey R.H."/>
            <person name="Knowles D.P."/>
            <person name="Brayton K.A."/>
        </authorList>
    </citation>
    <scope>NUCLEOTIDE SEQUENCE [LARGE SCALE GENOMIC DNA]</scope>
    <source>
        <strain evidence="2 3">WA</strain>
    </source>
</reference>
<organism evidence="2 3">
    <name type="scientific">Theileria equi strain WA</name>
    <dbReference type="NCBI Taxonomy" id="1537102"/>
    <lineage>
        <taxon>Eukaryota</taxon>
        <taxon>Sar</taxon>
        <taxon>Alveolata</taxon>
        <taxon>Apicomplexa</taxon>
        <taxon>Aconoidasida</taxon>
        <taxon>Piroplasmida</taxon>
        <taxon>Theileriidae</taxon>
        <taxon>Theileria</taxon>
    </lineage>
</organism>
<dbReference type="KEGG" id="beq:BEWA_043280"/>
<dbReference type="GeneID" id="15807735"/>
<dbReference type="Proteomes" id="UP000031512">
    <property type="component" value="Unassembled WGS sequence"/>
</dbReference>
<dbReference type="OrthoDB" id="365596at2759"/>
<protein>
    <recommendedName>
        <fullName evidence="4">AP2/ERF domain-containing protein</fullName>
    </recommendedName>
</protein>
<dbReference type="eggNOG" id="ENOG502TN9W">
    <property type="taxonomic scope" value="Eukaryota"/>
</dbReference>
<dbReference type="VEuPathDB" id="PiroplasmaDB:BEWA_043280"/>
<accession>L1LFU7</accession>
<proteinExistence type="predicted"/>
<feature type="compositionally biased region" description="Basic and acidic residues" evidence="1">
    <location>
        <begin position="241"/>
        <end position="261"/>
    </location>
</feature>
<name>L1LFU7_THEEQ</name>
<sequence>MSESKMEIQDGSHKKTRMMERMSKHDVNVLENMVPKLPRITGLVYDKTLKRWRSIVPSVYSSKRTVRYFSVRKYGFKKAWLKALHHICNSIISHLMAKAKRKSHRIGYSDVETESEYGNDEFLLDRTKLDENIFHDMNTKNLDNLNSEIGIDTSDCDILYPIFKYVLSKPVSGKHETTDEDPRKLRAALFDKSISRDNHSHKNEDINHEVLLGRLPTKADKSSTSMETAGTDTTGLDSLENESREYETKQLERSDNDDRLYSLRKNPKKSKRIDENYFITSENSIEMLTFDDEICNIEARNRDSFSNTDILMGQRSGNSVYSTEYRLESFENLVSDSDDHLKCKDDTSLGRNLIDVDFDKYIKALDLFDDEKNLNDSGNTGCTKHVQKEEKNHTKNGKPSGKFEALLAATRSSAKNSPSYEKIEDQSKIANSLRPWHQCIVWIPSISRWRTLYYDDMSVKHTKTFTPAVFGGVEAAYYAAVEFRNMIDNMNGLTSLATIRRTWNKTGANIKHTREETLKNMKKRRENFAKCNNWTENTEYSKPNSTHHRTSQKRKIEKLSNEINSDDGYSAYIQEGLSEHSLLGLDAKYLCMPIPINWHNDCKTYVES</sequence>
<evidence type="ECO:0000313" key="3">
    <source>
        <dbReference type="Proteomes" id="UP000031512"/>
    </source>
</evidence>
<gene>
    <name evidence="2" type="ORF">BEWA_043280</name>
</gene>
<evidence type="ECO:0008006" key="4">
    <source>
        <dbReference type="Google" id="ProtNLM"/>
    </source>
</evidence>
<feature type="compositionally biased region" description="Polar residues" evidence="1">
    <location>
        <begin position="222"/>
        <end position="236"/>
    </location>
</feature>
<evidence type="ECO:0000313" key="2">
    <source>
        <dbReference type="EMBL" id="EKX74287.1"/>
    </source>
</evidence>
<dbReference type="RefSeq" id="XP_004833739.1">
    <property type="nucleotide sequence ID" value="XM_004833682.1"/>
</dbReference>